<organism evidence="1">
    <name type="scientific">viral metagenome</name>
    <dbReference type="NCBI Taxonomy" id="1070528"/>
    <lineage>
        <taxon>unclassified sequences</taxon>
        <taxon>metagenomes</taxon>
        <taxon>organismal metagenomes</taxon>
    </lineage>
</organism>
<reference evidence="1" key="1">
    <citation type="journal article" date="2020" name="Nature">
        <title>Giant virus diversity and host interactions through global metagenomics.</title>
        <authorList>
            <person name="Schulz F."/>
            <person name="Roux S."/>
            <person name="Paez-Espino D."/>
            <person name="Jungbluth S."/>
            <person name="Walsh D.A."/>
            <person name="Denef V.J."/>
            <person name="McMahon K.D."/>
            <person name="Konstantinidis K.T."/>
            <person name="Eloe-Fadrosh E.A."/>
            <person name="Kyrpides N.C."/>
            <person name="Woyke T."/>
        </authorList>
    </citation>
    <scope>NUCLEOTIDE SEQUENCE</scope>
    <source>
        <strain evidence="1">GVMAG-S-1101164-67</strain>
    </source>
</reference>
<evidence type="ECO:0000313" key="1">
    <source>
        <dbReference type="EMBL" id="QHU10047.1"/>
    </source>
</evidence>
<name>A0A6C0K071_9ZZZZ</name>
<dbReference type="AlphaFoldDB" id="A0A6C0K071"/>
<proteinExistence type="predicted"/>
<accession>A0A6C0K071</accession>
<sequence>MEQSEPVEDYHQKIVSDINNIKYVKLNDNTYCITHLVEDLEWLANTIHFSKAFSDYLVYMNKPKNSVFLECPIDSIITNNNVDIVEKSPFLKYKECVKSKYRNLVIVLKHLYENALVLPDAERVIHTINNVFHMENDIYLKHPDFIMDHFIYHTFSHSHISENYEQLINVIKVFEYLYYKTMNYVAELEFDAESYIQPTE</sequence>
<protein>
    <submittedName>
        <fullName evidence="1">Uncharacterized protein</fullName>
    </submittedName>
</protein>
<dbReference type="EMBL" id="MN740749">
    <property type="protein sequence ID" value="QHU10047.1"/>
    <property type="molecule type" value="Genomic_DNA"/>
</dbReference>